<keyword evidence="4" id="KW-0274">FAD</keyword>
<name>A0A060CAQ5_9PEZI</name>
<sequence length="173" mass="17878">IDVRSTGFNIGGENSGDGIVIDLSLMRGVRVLPGRRAARIEGGASGGDLQIEAGQHRLGAATGVLSGSGVGLMLGGGLGYLTSRIGWASENILAIELVTASGEVVTASADENQDLFWAVRGSTGNFGVVTALEVRLHEVPPLVRSAAFTWSLETLGGRSRSCARFPSGRLRTS</sequence>
<dbReference type="GO" id="GO:0071949">
    <property type="term" value="F:FAD binding"/>
    <property type="evidence" value="ECO:0007669"/>
    <property type="project" value="InterPro"/>
</dbReference>
<evidence type="ECO:0000259" key="6">
    <source>
        <dbReference type="PROSITE" id="PS51387"/>
    </source>
</evidence>
<reference evidence="7" key="1">
    <citation type="journal article" date="2013" name="Environ. Microbiol.">
        <title>Seasonally variable intestinal metagenomes of the red palm weevil (Rhynchophorus ferrugineus).</title>
        <authorList>
            <person name="Jia S."/>
            <person name="Zhang X."/>
            <person name="Zhang G."/>
            <person name="Yin A."/>
            <person name="Zhang S."/>
            <person name="Li F."/>
            <person name="Wang L."/>
            <person name="Zhao D."/>
            <person name="Yun Q."/>
            <person name="Tala"/>
            <person name="Wang J."/>
            <person name="Sun G."/>
            <person name="Baabdullah M."/>
            <person name="Yu X."/>
            <person name="Hu S."/>
            <person name="Al-Mssallem I.S."/>
            <person name="Yu J."/>
        </authorList>
    </citation>
    <scope>NUCLEOTIDE SEQUENCE</scope>
</reference>
<accession>A0A060CAQ5</accession>
<evidence type="ECO:0000313" key="7">
    <source>
        <dbReference type="EMBL" id="AIA92299.1"/>
    </source>
</evidence>
<evidence type="ECO:0000256" key="3">
    <source>
        <dbReference type="ARBA" id="ARBA00022630"/>
    </source>
</evidence>
<evidence type="ECO:0000256" key="4">
    <source>
        <dbReference type="ARBA" id="ARBA00022827"/>
    </source>
</evidence>
<keyword evidence="5" id="KW-0560">Oxidoreductase</keyword>
<keyword evidence="3" id="KW-0285">Flavoprotein</keyword>
<dbReference type="InterPro" id="IPR016166">
    <property type="entry name" value="FAD-bd_PCMH"/>
</dbReference>
<dbReference type="InterPro" id="IPR050416">
    <property type="entry name" value="FAD-linked_Oxidoreductase"/>
</dbReference>
<feature type="non-terminal residue" evidence="7">
    <location>
        <position position="173"/>
    </location>
</feature>
<dbReference type="PANTHER" id="PTHR42973">
    <property type="entry name" value="BINDING OXIDOREDUCTASE, PUTATIVE (AFU_ORTHOLOGUE AFUA_1G17690)-RELATED"/>
    <property type="match status" value="1"/>
</dbReference>
<feature type="domain" description="FAD-binding PCMH-type" evidence="6">
    <location>
        <begin position="1"/>
        <end position="139"/>
    </location>
</feature>
<evidence type="ECO:0000256" key="5">
    <source>
        <dbReference type="ARBA" id="ARBA00023002"/>
    </source>
</evidence>
<organism evidence="7">
    <name type="scientific">uncultured Magnaporthe</name>
    <dbReference type="NCBI Taxonomy" id="1401990"/>
    <lineage>
        <taxon>Eukaryota</taxon>
        <taxon>Fungi</taxon>
        <taxon>Dikarya</taxon>
        <taxon>Ascomycota</taxon>
        <taxon>Pezizomycotina</taxon>
        <taxon>Sordariomycetes</taxon>
        <taxon>Sordariomycetidae</taxon>
        <taxon>Magnaporthales</taxon>
        <taxon>Magnaporthaceae</taxon>
        <taxon>environmental samples</taxon>
    </lineage>
</organism>
<comment type="cofactor">
    <cofactor evidence="1">
        <name>FAD</name>
        <dbReference type="ChEBI" id="CHEBI:57692"/>
    </cofactor>
</comment>
<dbReference type="PANTHER" id="PTHR42973:SF39">
    <property type="entry name" value="FAD-BINDING PCMH-TYPE DOMAIN-CONTAINING PROTEIN"/>
    <property type="match status" value="1"/>
</dbReference>
<dbReference type="AlphaFoldDB" id="A0A060CAQ5"/>
<dbReference type="EMBL" id="KF124976">
    <property type="protein sequence ID" value="AIA92299.1"/>
    <property type="molecule type" value="Genomic_DNA"/>
</dbReference>
<dbReference type="PROSITE" id="PS51387">
    <property type="entry name" value="FAD_PCMH"/>
    <property type="match status" value="1"/>
</dbReference>
<dbReference type="InterPro" id="IPR006094">
    <property type="entry name" value="Oxid_FAD_bind_N"/>
</dbReference>
<evidence type="ECO:0000256" key="1">
    <source>
        <dbReference type="ARBA" id="ARBA00001974"/>
    </source>
</evidence>
<dbReference type="Gene3D" id="3.30.465.10">
    <property type="match status" value="1"/>
</dbReference>
<protein>
    <submittedName>
        <fullName evidence="7">CAZy families CBM18 protein</fullName>
    </submittedName>
</protein>
<evidence type="ECO:0000256" key="2">
    <source>
        <dbReference type="ARBA" id="ARBA00005466"/>
    </source>
</evidence>
<feature type="non-terminal residue" evidence="7">
    <location>
        <position position="1"/>
    </location>
</feature>
<comment type="similarity">
    <text evidence="2">Belongs to the oxygen-dependent FAD-linked oxidoreductase family.</text>
</comment>
<proteinExistence type="inferred from homology"/>
<dbReference type="SUPFAM" id="SSF56176">
    <property type="entry name" value="FAD-binding/transporter-associated domain-like"/>
    <property type="match status" value="1"/>
</dbReference>
<dbReference type="GO" id="GO:0016491">
    <property type="term" value="F:oxidoreductase activity"/>
    <property type="evidence" value="ECO:0007669"/>
    <property type="project" value="UniProtKB-KW"/>
</dbReference>
<dbReference type="InterPro" id="IPR016169">
    <property type="entry name" value="FAD-bd_PCMH_sub2"/>
</dbReference>
<dbReference type="InterPro" id="IPR036318">
    <property type="entry name" value="FAD-bd_PCMH-like_sf"/>
</dbReference>
<dbReference type="Pfam" id="PF01565">
    <property type="entry name" value="FAD_binding_4"/>
    <property type="match status" value="1"/>
</dbReference>